<dbReference type="Gene3D" id="3.40.50.450">
    <property type="match status" value="1"/>
</dbReference>
<evidence type="ECO:0000313" key="1">
    <source>
        <dbReference type="EMBL" id="OGZ11988.1"/>
    </source>
</evidence>
<protein>
    <submittedName>
        <fullName evidence="1">Uncharacterized protein</fullName>
    </submittedName>
</protein>
<organism evidence="1 2">
    <name type="scientific">Candidatus Lloydbacteria bacterium RIFCSPLOWO2_01_FULL_50_20</name>
    <dbReference type="NCBI Taxonomy" id="1798665"/>
    <lineage>
        <taxon>Bacteria</taxon>
        <taxon>Candidatus Lloydiibacteriota</taxon>
    </lineage>
</organism>
<proteinExistence type="predicted"/>
<dbReference type="AlphaFoldDB" id="A0A1G2DGS7"/>
<name>A0A1G2DGS7_9BACT</name>
<accession>A0A1G2DGS7</accession>
<dbReference type="EMBL" id="MHLP01000030">
    <property type="protein sequence ID" value="OGZ11988.1"/>
    <property type="molecule type" value="Genomic_DNA"/>
</dbReference>
<sequence>MTKNARRQSARVREYLSQHRAKLKLLEKMWADSRVQCYDDKEMPDQDEIRDLGSAFLAGPTSWLQILEFNWRCKAVELLREAGFEGWIYVPESRGLKKEGDFPDRAYIHYWESDRLFGPYMKFGTTKKIVWIPRNSGELLGLNTNLELGLMLGMIAAGRETSLFVGWPVDAARMGLPDHYSVVRQGVKRHDTLRHLCYAVVGKVPPEDLVQDLDDDFPF</sequence>
<comment type="caution">
    <text evidence="1">The sequence shown here is derived from an EMBL/GenBank/DDBJ whole genome shotgun (WGS) entry which is preliminary data.</text>
</comment>
<reference evidence="1 2" key="1">
    <citation type="journal article" date="2016" name="Nat. Commun.">
        <title>Thousands of microbial genomes shed light on interconnected biogeochemical processes in an aquifer system.</title>
        <authorList>
            <person name="Anantharaman K."/>
            <person name="Brown C.T."/>
            <person name="Hug L.A."/>
            <person name="Sharon I."/>
            <person name="Castelle C.J."/>
            <person name="Probst A.J."/>
            <person name="Thomas B.C."/>
            <person name="Singh A."/>
            <person name="Wilkins M.J."/>
            <person name="Karaoz U."/>
            <person name="Brodie E.L."/>
            <person name="Williams K.H."/>
            <person name="Hubbard S.S."/>
            <person name="Banfield J.F."/>
        </authorList>
    </citation>
    <scope>NUCLEOTIDE SEQUENCE [LARGE SCALE GENOMIC DNA]</scope>
</reference>
<gene>
    <name evidence="1" type="ORF">A2942_01770</name>
</gene>
<evidence type="ECO:0000313" key="2">
    <source>
        <dbReference type="Proteomes" id="UP000178534"/>
    </source>
</evidence>
<dbReference type="Proteomes" id="UP000178534">
    <property type="component" value="Unassembled WGS sequence"/>
</dbReference>